<name>A0A2G1QJJ2_9HYPH</name>
<dbReference type="OrthoDB" id="9794382at2"/>
<accession>A0A2G1QJJ2</accession>
<dbReference type="RefSeq" id="WP_099307720.1">
    <property type="nucleotide sequence ID" value="NZ_PDVP01000013.1"/>
</dbReference>
<protein>
    <submittedName>
        <fullName evidence="2">Chemotaxis protein CheW</fullName>
    </submittedName>
</protein>
<dbReference type="SUPFAM" id="SSF50341">
    <property type="entry name" value="CheW-like"/>
    <property type="match status" value="1"/>
</dbReference>
<dbReference type="InterPro" id="IPR039315">
    <property type="entry name" value="CheW"/>
</dbReference>
<proteinExistence type="predicted"/>
<dbReference type="InterPro" id="IPR036061">
    <property type="entry name" value="CheW-like_dom_sf"/>
</dbReference>
<dbReference type="PROSITE" id="PS50851">
    <property type="entry name" value="CHEW"/>
    <property type="match status" value="1"/>
</dbReference>
<dbReference type="PANTHER" id="PTHR22617">
    <property type="entry name" value="CHEMOTAXIS SENSOR HISTIDINE KINASE-RELATED"/>
    <property type="match status" value="1"/>
</dbReference>
<comment type="caution">
    <text evidence="2">The sequence shown here is derived from an EMBL/GenBank/DDBJ whole genome shotgun (WGS) entry which is preliminary data.</text>
</comment>
<keyword evidence="3" id="KW-1185">Reference proteome</keyword>
<dbReference type="GO" id="GO:0006935">
    <property type="term" value="P:chemotaxis"/>
    <property type="evidence" value="ECO:0007669"/>
    <property type="project" value="InterPro"/>
</dbReference>
<dbReference type="PANTHER" id="PTHR22617:SF23">
    <property type="entry name" value="CHEMOTAXIS PROTEIN CHEW"/>
    <property type="match status" value="1"/>
</dbReference>
<evidence type="ECO:0000313" key="3">
    <source>
        <dbReference type="Proteomes" id="UP000221168"/>
    </source>
</evidence>
<dbReference type="GO" id="GO:0005829">
    <property type="term" value="C:cytosol"/>
    <property type="evidence" value="ECO:0007669"/>
    <property type="project" value="TreeGrafter"/>
</dbReference>
<dbReference type="Gene3D" id="2.30.30.40">
    <property type="entry name" value="SH3 Domains"/>
    <property type="match status" value="1"/>
</dbReference>
<dbReference type="CDD" id="cd00732">
    <property type="entry name" value="CheW"/>
    <property type="match status" value="1"/>
</dbReference>
<feature type="domain" description="CheW-like" evidence="1">
    <location>
        <begin position="10"/>
        <end position="150"/>
    </location>
</feature>
<dbReference type="SMART" id="SM00260">
    <property type="entry name" value="CheW"/>
    <property type="match status" value="1"/>
</dbReference>
<gene>
    <name evidence="2" type="ORF">CSC94_17750</name>
</gene>
<evidence type="ECO:0000259" key="1">
    <source>
        <dbReference type="PROSITE" id="PS50851"/>
    </source>
</evidence>
<dbReference type="EMBL" id="PDVP01000013">
    <property type="protein sequence ID" value="PHP65693.1"/>
    <property type="molecule type" value="Genomic_DNA"/>
</dbReference>
<dbReference type="Gene3D" id="2.40.50.180">
    <property type="entry name" value="CheA-289, Domain 4"/>
    <property type="match status" value="1"/>
</dbReference>
<reference evidence="2 3" key="1">
    <citation type="submission" date="2017-10" db="EMBL/GenBank/DDBJ databases">
        <title>Sedimentibacterium mangrovi gen. nov., sp. nov., a novel member of family Phyllobacteriacea isolated from mangrove sediment.</title>
        <authorList>
            <person name="Liao H."/>
            <person name="Tian Y."/>
        </authorList>
    </citation>
    <scope>NUCLEOTIDE SEQUENCE [LARGE SCALE GENOMIC DNA]</scope>
    <source>
        <strain evidence="2 3">X9-2-2</strain>
    </source>
</reference>
<organism evidence="2 3">
    <name type="scientific">Zhengella mangrovi</name>
    <dbReference type="NCBI Taxonomy" id="1982044"/>
    <lineage>
        <taxon>Bacteria</taxon>
        <taxon>Pseudomonadati</taxon>
        <taxon>Pseudomonadota</taxon>
        <taxon>Alphaproteobacteria</taxon>
        <taxon>Hyphomicrobiales</taxon>
        <taxon>Notoacmeibacteraceae</taxon>
        <taxon>Zhengella</taxon>
    </lineage>
</organism>
<dbReference type="GO" id="GO:0007165">
    <property type="term" value="P:signal transduction"/>
    <property type="evidence" value="ECO:0007669"/>
    <property type="project" value="InterPro"/>
</dbReference>
<dbReference type="Proteomes" id="UP000221168">
    <property type="component" value="Unassembled WGS sequence"/>
</dbReference>
<dbReference type="InterPro" id="IPR002545">
    <property type="entry name" value="CheW-lke_dom"/>
</dbReference>
<dbReference type="Pfam" id="PF01584">
    <property type="entry name" value="CheW"/>
    <property type="match status" value="1"/>
</dbReference>
<evidence type="ECO:0000313" key="2">
    <source>
        <dbReference type="EMBL" id="PHP65693.1"/>
    </source>
</evidence>
<dbReference type="AlphaFoldDB" id="A0A2G1QJJ2"/>
<sequence>MTDTQSTHENQEFIAFIVRNQEFCIDIKKIREIRGWTHATRLPHVPGYVVGVINLRGTILPIFDVAQRFGMEPSTSGGQNVIIVTQIGARTVGLLVDSVSDILHVDSAQIRDLPDVESDMARDFLKRVILHDNRIICEIMLEKVVDTDQLEAAA</sequence>